<dbReference type="PANTHER" id="PTHR11802">
    <property type="entry name" value="SERINE PROTEASE FAMILY S10 SERINE CARBOXYPEPTIDASE"/>
    <property type="match status" value="1"/>
</dbReference>
<dbReference type="GO" id="GO:0006508">
    <property type="term" value="P:proteolysis"/>
    <property type="evidence" value="ECO:0007669"/>
    <property type="project" value="InterPro"/>
</dbReference>
<dbReference type="InterPro" id="IPR029058">
    <property type="entry name" value="AB_hydrolase_fold"/>
</dbReference>
<dbReference type="Gene3D" id="3.40.50.1820">
    <property type="entry name" value="alpha/beta hydrolase"/>
    <property type="match status" value="1"/>
</dbReference>
<organism evidence="3">
    <name type="scientific">Arundo donax</name>
    <name type="common">Giant reed</name>
    <name type="synonym">Donax arundinaceus</name>
    <dbReference type="NCBI Taxonomy" id="35708"/>
    <lineage>
        <taxon>Eukaryota</taxon>
        <taxon>Viridiplantae</taxon>
        <taxon>Streptophyta</taxon>
        <taxon>Embryophyta</taxon>
        <taxon>Tracheophyta</taxon>
        <taxon>Spermatophyta</taxon>
        <taxon>Magnoliopsida</taxon>
        <taxon>Liliopsida</taxon>
        <taxon>Poales</taxon>
        <taxon>Poaceae</taxon>
        <taxon>PACMAD clade</taxon>
        <taxon>Arundinoideae</taxon>
        <taxon>Arundineae</taxon>
        <taxon>Arundo</taxon>
    </lineage>
</organism>
<feature type="signal peptide" evidence="2">
    <location>
        <begin position="1"/>
        <end position="31"/>
    </location>
</feature>
<dbReference type="GO" id="GO:0004185">
    <property type="term" value="F:serine-type carboxypeptidase activity"/>
    <property type="evidence" value="ECO:0007669"/>
    <property type="project" value="InterPro"/>
</dbReference>
<dbReference type="GO" id="GO:0016747">
    <property type="term" value="F:acyltransferase activity, transferring groups other than amino-acyl groups"/>
    <property type="evidence" value="ECO:0007669"/>
    <property type="project" value="TreeGrafter"/>
</dbReference>
<comment type="similarity">
    <text evidence="1">Belongs to the peptidase S10 family.</text>
</comment>
<evidence type="ECO:0008006" key="4">
    <source>
        <dbReference type="Google" id="ProtNLM"/>
    </source>
</evidence>
<protein>
    <recommendedName>
        <fullName evidence="4">Carboxypeptidase</fullName>
    </recommendedName>
</protein>
<dbReference type="InterPro" id="IPR001563">
    <property type="entry name" value="Peptidase_S10"/>
</dbReference>
<accession>A0A0A9DN64</accession>
<dbReference type="GO" id="GO:0019748">
    <property type="term" value="P:secondary metabolic process"/>
    <property type="evidence" value="ECO:0007669"/>
    <property type="project" value="TreeGrafter"/>
</dbReference>
<dbReference type="SUPFAM" id="SSF53474">
    <property type="entry name" value="alpha/beta-Hydrolases"/>
    <property type="match status" value="1"/>
</dbReference>
<name>A0A0A9DN64_ARUDO</name>
<evidence type="ECO:0000256" key="1">
    <source>
        <dbReference type="ARBA" id="ARBA00009431"/>
    </source>
</evidence>
<reference evidence="3" key="1">
    <citation type="submission" date="2014-09" db="EMBL/GenBank/DDBJ databases">
        <authorList>
            <person name="Magalhaes I.L.F."/>
            <person name="Oliveira U."/>
            <person name="Santos F.R."/>
            <person name="Vidigal T.H.D.A."/>
            <person name="Brescovit A.D."/>
            <person name="Santos A.J."/>
        </authorList>
    </citation>
    <scope>NUCLEOTIDE SEQUENCE</scope>
    <source>
        <tissue evidence="3">Shoot tissue taken approximately 20 cm above the soil surface</tissue>
    </source>
</reference>
<sequence length="237" mass="26246">MAITATNWYAFSWLLMLPWLWCIVLCPVSSSGLVVTHLPGFDGPLPFSLETGYVEVDQGTGVHLFYYFVQSEKDPAKDPLVLWLQGGPGCSGLSGIVHEMGPFLFDVQYTGNGYKDGLPRLLYRHETWSKVSNIIFVDSPVGSGFSYATTNEGFGTSDTIAIKQLVIFLRKWMDEHPQFLSNPLYIGGESYSGIVVPALTLEIDRLISKLPKTCLFDDCGPYVPTQSSAVETEDIKQ</sequence>
<evidence type="ECO:0000256" key="2">
    <source>
        <dbReference type="SAM" id="SignalP"/>
    </source>
</evidence>
<proteinExistence type="inferred from homology"/>
<dbReference type="Pfam" id="PF00450">
    <property type="entry name" value="Peptidase_S10"/>
    <property type="match status" value="1"/>
</dbReference>
<dbReference type="EMBL" id="GBRH01212683">
    <property type="protein sequence ID" value="JAD85212.1"/>
    <property type="molecule type" value="Transcribed_RNA"/>
</dbReference>
<keyword evidence="2" id="KW-0732">Signal</keyword>
<feature type="chain" id="PRO_5002043723" description="Carboxypeptidase" evidence="2">
    <location>
        <begin position="32"/>
        <end position="237"/>
    </location>
</feature>
<dbReference type="PRINTS" id="PR00724">
    <property type="entry name" value="CRBOXYPTASEC"/>
</dbReference>
<evidence type="ECO:0000313" key="3">
    <source>
        <dbReference type="EMBL" id="JAD85212.1"/>
    </source>
</evidence>
<dbReference type="AlphaFoldDB" id="A0A0A9DN64"/>
<reference evidence="3" key="2">
    <citation type="journal article" date="2015" name="Data Brief">
        <title>Shoot transcriptome of the giant reed, Arundo donax.</title>
        <authorList>
            <person name="Barrero R.A."/>
            <person name="Guerrero F.D."/>
            <person name="Moolhuijzen P."/>
            <person name="Goolsby J.A."/>
            <person name="Tidwell J."/>
            <person name="Bellgard S.E."/>
            <person name="Bellgard M.I."/>
        </authorList>
    </citation>
    <scope>NUCLEOTIDE SEQUENCE</scope>
    <source>
        <tissue evidence="3">Shoot tissue taken approximately 20 cm above the soil surface</tissue>
    </source>
</reference>
<dbReference type="PANTHER" id="PTHR11802:SF204">
    <property type="entry name" value="OS11G0460800 PROTEIN"/>
    <property type="match status" value="1"/>
</dbReference>